<evidence type="ECO:0000256" key="6">
    <source>
        <dbReference type="ARBA" id="ARBA00023004"/>
    </source>
</evidence>
<gene>
    <name evidence="7" type="primary">hutI</name>
    <name evidence="9" type="ORF">A2Y64_07020</name>
</gene>
<feature type="binding site" evidence="7">
    <location>
        <position position="94"/>
    </location>
    <ligand>
        <name>Zn(2+)</name>
        <dbReference type="ChEBI" id="CHEBI:29105"/>
    </ligand>
</feature>
<feature type="binding site" evidence="7">
    <location>
        <position position="344"/>
    </location>
    <ligand>
        <name>4-imidazolone-5-propanoate</name>
        <dbReference type="ChEBI" id="CHEBI:77893"/>
    </ligand>
</feature>
<comment type="function">
    <text evidence="7">Catalyzes the hydrolytic cleavage of the carbon-nitrogen bond in imidazolone-5-propanoate to yield N-formimidoyl-L-glutamate. It is the third step in the universal histidine degradation pathway.</text>
</comment>
<keyword evidence="3 7" id="KW-0378">Hydrolase</keyword>
<proteinExistence type="inferred from homology"/>
<dbReference type="PANTHER" id="PTHR42752:SF1">
    <property type="entry name" value="IMIDAZOLONEPROPIONASE-RELATED"/>
    <property type="match status" value="1"/>
</dbReference>
<dbReference type="PANTHER" id="PTHR42752">
    <property type="entry name" value="IMIDAZOLONEPROPIONASE"/>
    <property type="match status" value="1"/>
</dbReference>
<keyword evidence="5 7" id="KW-0862">Zinc</keyword>
<keyword evidence="2 7" id="KW-0479">Metal-binding</keyword>
<organism evidence="9 10">
    <name type="scientific">Candidatus Coatesbacteria bacterium RBG_13_66_14</name>
    <dbReference type="NCBI Taxonomy" id="1817816"/>
    <lineage>
        <taxon>Bacteria</taxon>
        <taxon>Candidatus Coatesiibacteriota</taxon>
    </lineage>
</organism>
<feature type="binding site" evidence="7">
    <location>
        <position position="166"/>
    </location>
    <ligand>
        <name>N-formimidoyl-L-glutamate</name>
        <dbReference type="ChEBI" id="CHEBI:58928"/>
    </ligand>
</feature>
<feature type="binding site" evidence="7">
    <location>
        <position position="166"/>
    </location>
    <ligand>
        <name>4-imidazolone-5-propanoate</name>
        <dbReference type="ChEBI" id="CHEBI:77893"/>
    </ligand>
</feature>
<keyword evidence="7" id="KW-0963">Cytoplasm</keyword>
<dbReference type="GO" id="GO:0019556">
    <property type="term" value="P:L-histidine catabolic process to glutamate and formamide"/>
    <property type="evidence" value="ECO:0007669"/>
    <property type="project" value="UniProtKB-UniRule"/>
</dbReference>
<feature type="binding site" evidence="7">
    <location>
        <position position="103"/>
    </location>
    <ligand>
        <name>4-imidazolone-5-propanoate</name>
        <dbReference type="ChEBI" id="CHEBI:77893"/>
    </ligand>
</feature>
<dbReference type="GO" id="GO:0050480">
    <property type="term" value="F:imidazolonepropionase activity"/>
    <property type="evidence" value="ECO:0007669"/>
    <property type="project" value="UniProtKB-UniRule"/>
</dbReference>
<dbReference type="FunFam" id="3.20.20.140:FF:000007">
    <property type="entry name" value="Imidazolonepropionase"/>
    <property type="match status" value="1"/>
</dbReference>
<dbReference type="InterPro" id="IPR032466">
    <property type="entry name" value="Metal_Hydrolase"/>
</dbReference>
<feature type="binding site" evidence="7">
    <location>
        <position position="343"/>
    </location>
    <ligand>
        <name>N-formimidoyl-L-glutamate</name>
        <dbReference type="ChEBI" id="CHEBI:58928"/>
    </ligand>
</feature>
<dbReference type="GO" id="GO:0008270">
    <property type="term" value="F:zinc ion binding"/>
    <property type="evidence" value="ECO:0007669"/>
    <property type="project" value="UniProtKB-UniRule"/>
</dbReference>
<comment type="caution">
    <text evidence="9">The sequence shown here is derived from an EMBL/GenBank/DDBJ whole genome shotgun (WGS) entry which is preliminary data.</text>
</comment>
<evidence type="ECO:0000313" key="10">
    <source>
        <dbReference type="Proteomes" id="UP000177187"/>
    </source>
</evidence>
<dbReference type="HAMAP" id="MF_00372">
    <property type="entry name" value="HutI"/>
    <property type="match status" value="1"/>
</dbReference>
<dbReference type="EMBL" id="MFAF01000094">
    <property type="protein sequence ID" value="OGD74758.1"/>
    <property type="molecule type" value="Genomic_DNA"/>
</dbReference>
<dbReference type="GO" id="GO:0005506">
    <property type="term" value="F:iron ion binding"/>
    <property type="evidence" value="ECO:0007669"/>
    <property type="project" value="UniProtKB-UniRule"/>
</dbReference>
<dbReference type="GO" id="GO:0005737">
    <property type="term" value="C:cytoplasm"/>
    <property type="evidence" value="ECO:0007669"/>
    <property type="project" value="UniProtKB-SubCell"/>
</dbReference>
<dbReference type="EC" id="3.5.2.7" evidence="1 7"/>
<dbReference type="CDD" id="cd01296">
    <property type="entry name" value="Imidazolone-5PH"/>
    <property type="match status" value="1"/>
</dbReference>
<feature type="binding site" evidence="7">
    <location>
        <position position="341"/>
    </location>
    <ligand>
        <name>N-formimidoyl-L-glutamate</name>
        <dbReference type="ChEBI" id="CHEBI:58928"/>
    </ligand>
</feature>
<feature type="binding site" evidence="7">
    <location>
        <position position="339"/>
    </location>
    <ligand>
        <name>Fe(3+)</name>
        <dbReference type="ChEBI" id="CHEBI:29034"/>
    </ligand>
</feature>
<comment type="subcellular location">
    <subcellularLocation>
        <location evidence="7">Cytoplasm</location>
    </subcellularLocation>
</comment>
<dbReference type="Gene3D" id="2.30.40.10">
    <property type="entry name" value="Urease, subunit C, domain 1"/>
    <property type="match status" value="1"/>
</dbReference>
<dbReference type="AlphaFoldDB" id="A0A1F5F530"/>
<evidence type="ECO:0000256" key="5">
    <source>
        <dbReference type="ARBA" id="ARBA00022833"/>
    </source>
</evidence>
<dbReference type="Gene3D" id="3.20.20.140">
    <property type="entry name" value="Metal-dependent hydrolases"/>
    <property type="match status" value="1"/>
</dbReference>
<dbReference type="GO" id="GO:0019557">
    <property type="term" value="P:L-histidine catabolic process to glutamate and formate"/>
    <property type="evidence" value="ECO:0007669"/>
    <property type="project" value="UniProtKB-UniPathway"/>
</dbReference>
<comment type="cofactor">
    <cofactor evidence="7">
        <name>Zn(2+)</name>
        <dbReference type="ChEBI" id="CHEBI:29105"/>
    </cofactor>
    <cofactor evidence="7">
        <name>Fe(3+)</name>
        <dbReference type="ChEBI" id="CHEBI:29034"/>
    </cofactor>
    <text evidence="7">Binds 1 zinc or iron ion per subunit.</text>
</comment>
<dbReference type="SUPFAM" id="SSF51338">
    <property type="entry name" value="Composite domain of metallo-dependent hydrolases"/>
    <property type="match status" value="1"/>
</dbReference>
<dbReference type="InterPro" id="IPR011059">
    <property type="entry name" value="Metal-dep_hydrolase_composite"/>
</dbReference>
<feature type="binding site" evidence="7">
    <location>
        <position position="199"/>
    </location>
    <ligand>
        <name>4-imidazolone-5-propanoate</name>
        <dbReference type="ChEBI" id="CHEBI:77893"/>
    </ligand>
</feature>
<dbReference type="InterPro" id="IPR006680">
    <property type="entry name" value="Amidohydro-rel"/>
</dbReference>
<dbReference type="NCBIfam" id="TIGR01224">
    <property type="entry name" value="hutI"/>
    <property type="match status" value="1"/>
</dbReference>
<feature type="binding site" evidence="7">
    <location>
        <position position="94"/>
    </location>
    <ligand>
        <name>Fe(3+)</name>
        <dbReference type="ChEBI" id="CHEBI:29034"/>
    </ligand>
</feature>
<evidence type="ECO:0000256" key="4">
    <source>
        <dbReference type="ARBA" id="ARBA00022808"/>
    </source>
</evidence>
<feature type="binding site" evidence="7">
    <location>
        <position position="264"/>
    </location>
    <ligand>
        <name>Zn(2+)</name>
        <dbReference type="ChEBI" id="CHEBI:29105"/>
    </ligand>
</feature>
<dbReference type="UniPathway" id="UPA00379">
    <property type="reaction ID" value="UER00551"/>
</dbReference>
<name>A0A1F5F530_9BACT</name>
<dbReference type="InterPro" id="IPR005920">
    <property type="entry name" value="HutI"/>
</dbReference>
<dbReference type="Pfam" id="PF01979">
    <property type="entry name" value="Amidohydro_1"/>
    <property type="match status" value="1"/>
</dbReference>
<dbReference type="STRING" id="1817816.A2Y64_07020"/>
<keyword evidence="6 7" id="KW-0408">Iron</keyword>
<feature type="binding site" evidence="7">
    <location>
        <position position="96"/>
    </location>
    <ligand>
        <name>Zn(2+)</name>
        <dbReference type="ChEBI" id="CHEBI:29105"/>
    </ligand>
</feature>
<sequence length="448" mass="48096">MNPPKPPQVTARDDGYPDLIVHNASLVLTCAGKGPRRGSEQDDLHAVPDGAVAVTGSRITAVGPVTDIMQMGGVPTTLLDARGGIVMPGMVDSHTHPVYGGNRADEFLKRLAGASYEELHAAGGGIQATVDATRKMRVADLVESARGRLWSMFFAGVTTFEAKSGYGLSVASEMTQLQAIRELDAEGPWELVPTFLGAHALPRECADDRGGYVDLVCEKMIPKVAALELAEFCDVFCERGAFTVEESRRILQTGQAHGLIPKLHADELSPSGGTRLGVELGARSVDHLPYVNDEEIELLGKSNTAAVLLPATSFFLFKDRYAPGRKLVDAGAIVALASDHNPGSSHTLSMGRVLELGVMRCGLTVREALNAVTVNAAYAVGREKEVGTLEPGKQADIIILNVSTPEDLIYAWGVNHVVAVIKRGRLVDRRRQPDETRPKTQRFSDLFS</sequence>
<feature type="binding site" evidence="7">
    <location>
        <position position="96"/>
    </location>
    <ligand>
        <name>Fe(3+)</name>
        <dbReference type="ChEBI" id="CHEBI:29034"/>
    </ligand>
</feature>
<feature type="binding site" evidence="7">
    <location>
        <position position="339"/>
    </location>
    <ligand>
        <name>Zn(2+)</name>
        <dbReference type="ChEBI" id="CHEBI:29105"/>
    </ligand>
</feature>
<evidence type="ECO:0000256" key="7">
    <source>
        <dbReference type="HAMAP-Rule" id="MF_00372"/>
    </source>
</evidence>
<dbReference type="Proteomes" id="UP000177187">
    <property type="component" value="Unassembled WGS sequence"/>
</dbReference>
<evidence type="ECO:0000256" key="3">
    <source>
        <dbReference type="ARBA" id="ARBA00022801"/>
    </source>
</evidence>
<protein>
    <recommendedName>
        <fullName evidence="1 7">Imidazolonepropionase</fullName>
        <ecNumber evidence="1 7">3.5.2.7</ecNumber>
    </recommendedName>
    <alternativeName>
        <fullName evidence="7">Imidazolone-5-propionate hydrolase</fullName>
    </alternativeName>
</protein>
<accession>A0A1F5F530</accession>
<comment type="similarity">
    <text evidence="7">Belongs to the metallo-dependent hydrolases superfamily. HutI family.</text>
</comment>
<evidence type="ECO:0000313" key="9">
    <source>
        <dbReference type="EMBL" id="OGD74758.1"/>
    </source>
</evidence>
<reference evidence="9 10" key="1">
    <citation type="journal article" date="2016" name="Nat. Commun.">
        <title>Thousands of microbial genomes shed light on interconnected biogeochemical processes in an aquifer system.</title>
        <authorList>
            <person name="Anantharaman K."/>
            <person name="Brown C.T."/>
            <person name="Hug L.A."/>
            <person name="Sharon I."/>
            <person name="Castelle C.J."/>
            <person name="Probst A.J."/>
            <person name="Thomas B.C."/>
            <person name="Singh A."/>
            <person name="Wilkins M.J."/>
            <person name="Karaoz U."/>
            <person name="Brodie E.L."/>
            <person name="Williams K.H."/>
            <person name="Hubbard S.S."/>
            <person name="Banfield J.F."/>
        </authorList>
    </citation>
    <scope>NUCLEOTIDE SEQUENCE [LARGE SCALE GENOMIC DNA]</scope>
</reference>
<evidence type="ECO:0000259" key="8">
    <source>
        <dbReference type="Pfam" id="PF01979"/>
    </source>
</evidence>
<evidence type="ECO:0000256" key="1">
    <source>
        <dbReference type="ARBA" id="ARBA00012864"/>
    </source>
</evidence>
<feature type="binding site" evidence="7">
    <location>
        <position position="267"/>
    </location>
    <ligand>
        <name>4-imidazolone-5-propanoate</name>
        <dbReference type="ChEBI" id="CHEBI:77893"/>
    </ligand>
</feature>
<dbReference type="SUPFAM" id="SSF51556">
    <property type="entry name" value="Metallo-dependent hydrolases"/>
    <property type="match status" value="1"/>
</dbReference>
<comment type="catalytic activity">
    <reaction evidence="7">
        <text>4-imidazolone-5-propanoate + H2O = N-formimidoyl-L-glutamate</text>
        <dbReference type="Rhea" id="RHEA:23660"/>
        <dbReference type="ChEBI" id="CHEBI:15377"/>
        <dbReference type="ChEBI" id="CHEBI:58928"/>
        <dbReference type="ChEBI" id="CHEBI:77893"/>
        <dbReference type="EC" id="3.5.2.7"/>
    </reaction>
</comment>
<comment type="pathway">
    <text evidence="7">Amino-acid degradation; L-histidine degradation into L-glutamate; N-formimidoyl-L-glutamate from L-histidine: step 3/3.</text>
</comment>
<feature type="binding site" evidence="7">
    <location>
        <position position="264"/>
    </location>
    <ligand>
        <name>Fe(3+)</name>
        <dbReference type="ChEBI" id="CHEBI:29034"/>
    </ligand>
</feature>
<evidence type="ECO:0000256" key="2">
    <source>
        <dbReference type="ARBA" id="ARBA00022723"/>
    </source>
</evidence>
<feature type="domain" description="Amidohydrolase-related" evidence="8">
    <location>
        <begin position="85"/>
        <end position="427"/>
    </location>
</feature>
<keyword evidence="4 7" id="KW-0369">Histidine metabolism</keyword>